<evidence type="ECO:0000313" key="3">
    <source>
        <dbReference type="Proteomes" id="UP000009247"/>
    </source>
</evidence>
<feature type="region of interest" description="Disordered" evidence="1">
    <location>
        <begin position="1"/>
        <end position="33"/>
    </location>
</feature>
<accession>Q9IIH0</accession>
<evidence type="ECO:0000313" key="2">
    <source>
        <dbReference type="EMBL" id="AAF86936.1"/>
    </source>
</evidence>
<evidence type="ECO:0000256" key="1">
    <source>
        <dbReference type="SAM" id="MobiDB-lite"/>
    </source>
</evidence>
<keyword evidence="3" id="KW-1185">Reference proteome</keyword>
<organismHost>
    <name type="scientific">Lithobates pipiens</name>
    <name type="common">Northern leopard frog</name>
    <name type="synonym">Rana pipiens</name>
    <dbReference type="NCBI Taxonomy" id="8404"/>
</organismHost>
<dbReference type="KEGG" id="vg:1732690"/>
<dbReference type="GeneID" id="1732690"/>
<dbReference type="EMBL" id="AF224336">
    <property type="protein sequence ID" value="AAF86936.1"/>
    <property type="molecule type" value="Genomic_DNA"/>
</dbReference>
<reference evidence="2 3" key="1">
    <citation type="journal article" date="2000" name="J. Gen. Virol.">
        <title>DNA sequence of frog adenovirus.</title>
        <authorList>
            <person name="Davison A.J."/>
            <person name="Wright K.M."/>
            <person name="Harrach B."/>
        </authorList>
    </citation>
    <scope>NUCLEOTIDE SEQUENCE [LARGE SCALE GENOMIC DNA]</scope>
    <source>
        <strain evidence="3">ATCC VR-896</strain>
    </source>
</reference>
<organism evidence="2 3">
    <name type="scientific">Frog adenovirus 1 (strain ATCC VR-896)</name>
    <name type="common">FrAdV-1</name>
    <dbReference type="NCBI Taxonomy" id="114102"/>
    <lineage>
        <taxon>Viruses</taxon>
        <taxon>Varidnaviria</taxon>
        <taxon>Bamfordvirae</taxon>
        <taxon>Preplasmiviricota</taxon>
        <taxon>Polisuviricotina</taxon>
        <taxon>Pharingeaviricetes</taxon>
        <taxon>Rowavirales</taxon>
        <taxon>Adenoviridae</taxon>
        <taxon>Siadenovirus</taxon>
        <taxon>Siadenovirus ranae</taxon>
        <taxon>Frog adenovirus</taxon>
    </lineage>
</organism>
<proteinExistence type="predicted"/>
<dbReference type="RefSeq" id="NP_062448.1">
    <property type="nucleotide sequence ID" value="NC_002501.1"/>
</dbReference>
<feature type="compositionally biased region" description="Polar residues" evidence="1">
    <location>
        <begin position="1"/>
        <end position="22"/>
    </location>
</feature>
<sequence length="107" mass="12150">MKLNLCSDTDSTQSILPDCQSQKPEEEVPVKRRRKVPGTYKKWKHHLGEIQEVMAIVGASTKSVKRLLETKGINIPGSTINYYVKKFSSELTGGAIYRPTKRKLIQF</sequence>
<name>Q9IIH0_ADEF1</name>
<protein>
    <submittedName>
        <fullName evidence="2">22K</fullName>
    </submittedName>
</protein>
<dbReference type="Proteomes" id="UP000009247">
    <property type="component" value="Segment"/>
</dbReference>